<name>A0A0A9A3S8_ARUDO</name>
<evidence type="ECO:0000313" key="2">
    <source>
        <dbReference type="EMBL" id="JAD45751.1"/>
    </source>
</evidence>
<dbReference type="AlphaFoldDB" id="A0A0A9A3S8"/>
<protein>
    <submittedName>
        <fullName evidence="2">Uncharacterized protein</fullName>
    </submittedName>
</protein>
<accession>A0A0A9A3S8</accession>
<evidence type="ECO:0000256" key="1">
    <source>
        <dbReference type="SAM" id="Phobius"/>
    </source>
</evidence>
<keyword evidence="1" id="KW-0812">Transmembrane</keyword>
<dbReference type="EMBL" id="GBRH01252144">
    <property type="protein sequence ID" value="JAD45751.1"/>
    <property type="molecule type" value="Transcribed_RNA"/>
</dbReference>
<organism evidence="2">
    <name type="scientific">Arundo donax</name>
    <name type="common">Giant reed</name>
    <name type="synonym">Donax arundinaceus</name>
    <dbReference type="NCBI Taxonomy" id="35708"/>
    <lineage>
        <taxon>Eukaryota</taxon>
        <taxon>Viridiplantae</taxon>
        <taxon>Streptophyta</taxon>
        <taxon>Embryophyta</taxon>
        <taxon>Tracheophyta</taxon>
        <taxon>Spermatophyta</taxon>
        <taxon>Magnoliopsida</taxon>
        <taxon>Liliopsida</taxon>
        <taxon>Poales</taxon>
        <taxon>Poaceae</taxon>
        <taxon>PACMAD clade</taxon>
        <taxon>Arundinoideae</taxon>
        <taxon>Arundineae</taxon>
        <taxon>Arundo</taxon>
    </lineage>
</organism>
<reference evidence="2" key="1">
    <citation type="submission" date="2014-09" db="EMBL/GenBank/DDBJ databases">
        <authorList>
            <person name="Magalhaes I.L.F."/>
            <person name="Oliveira U."/>
            <person name="Santos F.R."/>
            <person name="Vidigal T.H.D.A."/>
            <person name="Brescovit A.D."/>
            <person name="Santos A.J."/>
        </authorList>
    </citation>
    <scope>NUCLEOTIDE SEQUENCE</scope>
    <source>
        <tissue evidence="2">Shoot tissue taken approximately 20 cm above the soil surface</tissue>
    </source>
</reference>
<sequence>MLQQRQAPLCHMHGAWLLASPFSLGLVWSGHLAAS</sequence>
<feature type="transmembrane region" description="Helical" evidence="1">
    <location>
        <begin position="12"/>
        <end position="34"/>
    </location>
</feature>
<keyword evidence="1" id="KW-1133">Transmembrane helix</keyword>
<reference evidence="2" key="2">
    <citation type="journal article" date="2015" name="Data Brief">
        <title>Shoot transcriptome of the giant reed, Arundo donax.</title>
        <authorList>
            <person name="Barrero R.A."/>
            <person name="Guerrero F.D."/>
            <person name="Moolhuijzen P."/>
            <person name="Goolsby J.A."/>
            <person name="Tidwell J."/>
            <person name="Bellgard S.E."/>
            <person name="Bellgard M.I."/>
        </authorList>
    </citation>
    <scope>NUCLEOTIDE SEQUENCE</scope>
    <source>
        <tissue evidence="2">Shoot tissue taken approximately 20 cm above the soil surface</tissue>
    </source>
</reference>
<keyword evidence="1" id="KW-0472">Membrane</keyword>
<proteinExistence type="predicted"/>